<dbReference type="AlphaFoldDB" id="A0A652KK31"/>
<evidence type="ECO:0000313" key="2">
    <source>
        <dbReference type="EMBL" id="TXS24012.1"/>
    </source>
</evidence>
<sequence>MAGGGFCRLPNGTVVVALTLNGPAALRPPGGPDPRIRRIPAAPVSGARAPGRSAGPCARAGPPRTR</sequence>
<proteinExistence type="predicted"/>
<reference evidence="2" key="1">
    <citation type="submission" date="2018-10" db="EMBL/GenBank/DDBJ databases">
        <authorList>
            <person name="Hariharan J."/>
            <person name="Choudoir M.J."/>
            <person name="Diebold P."/>
            <person name="Panke-Buisse K."/>
            <person name="Campbell A.N."/>
            <person name="Buckley D.H."/>
        </authorList>
    </citation>
    <scope>NUCLEOTIDE SEQUENCE</scope>
    <source>
        <strain evidence="2">Gb1</strain>
    </source>
</reference>
<gene>
    <name evidence="2" type="ORF">EAO74_26235</name>
</gene>
<accession>A0A652KK31</accession>
<name>A0A652KK31_9ACTN</name>
<dbReference type="EMBL" id="RDBM01000037">
    <property type="protein sequence ID" value="TXS24012.1"/>
    <property type="molecule type" value="Genomic_DNA"/>
</dbReference>
<feature type="region of interest" description="Disordered" evidence="1">
    <location>
        <begin position="23"/>
        <end position="66"/>
    </location>
</feature>
<evidence type="ECO:0000256" key="1">
    <source>
        <dbReference type="SAM" id="MobiDB-lite"/>
    </source>
</evidence>
<protein>
    <submittedName>
        <fullName evidence="2">Uncharacterized protein</fullName>
    </submittedName>
</protein>
<comment type="caution">
    <text evidence="2">The sequence shown here is derived from an EMBL/GenBank/DDBJ whole genome shotgun (WGS) entry which is preliminary data.</text>
</comment>
<organism evidence="2">
    <name type="scientific">Streptomyces sp. gb1(2016)</name>
    <dbReference type="NCBI Taxonomy" id="1828321"/>
    <lineage>
        <taxon>Bacteria</taxon>
        <taxon>Bacillati</taxon>
        <taxon>Actinomycetota</taxon>
        <taxon>Actinomycetes</taxon>
        <taxon>Kitasatosporales</taxon>
        <taxon>Streptomycetaceae</taxon>
        <taxon>Streptomyces</taxon>
    </lineage>
</organism>